<comment type="caution">
    <text evidence="2">The sequence shown here is derived from an EMBL/GenBank/DDBJ whole genome shotgun (WGS) entry which is preliminary data.</text>
</comment>
<dbReference type="Proteomes" id="UP000005806">
    <property type="component" value="Unassembled WGS sequence"/>
</dbReference>
<dbReference type="EMBL" id="CAIH01000190">
    <property type="protein sequence ID" value="CCH93011.1"/>
    <property type="molecule type" value="Genomic_DNA"/>
</dbReference>
<evidence type="ECO:0000259" key="1">
    <source>
        <dbReference type="Pfam" id="PF04266"/>
    </source>
</evidence>
<evidence type="ECO:0000313" key="2">
    <source>
        <dbReference type="EMBL" id="CCH93011.1"/>
    </source>
</evidence>
<dbReference type="InterPro" id="IPR015947">
    <property type="entry name" value="PUA-like_sf"/>
</dbReference>
<dbReference type="SUPFAM" id="SSF88697">
    <property type="entry name" value="PUA domain-like"/>
    <property type="match status" value="1"/>
</dbReference>
<dbReference type="Pfam" id="PF04266">
    <property type="entry name" value="ASCH"/>
    <property type="match status" value="1"/>
</dbReference>
<reference evidence="2 3" key="1">
    <citation type="submission" date="2012-04" db="EMBL/GenBank/DDBJ databases">
        <authorList>
            <person name="Genoscope - CEA"/>
        </authorList>
    </citation>
    <scope>NUCLEOTIDE SEQUENCE [LARGE SCALE GENOMIC DNA]</scope>
    <source>
        <strain evidence="2 3">9432</strain>
    </source>
</reference>
<sequence>MLHKTILMSIKPKYVEKILKGEKTAEFRRSMYSSIKKGDQVFIYSSSPQKALVGKFIIDEIINDTVENLWKLKGKEGCISYEEFMNYYDGISSGHCLVLKEIITFSAPIKLEELRSQIVNFRVPQSCRYLRPDEIEIFFKIPIASSSKKSLDTIIRY</sequence>
<gene>
    <name evidence="2" type="ORF">MICCA_270001</name>
</gene>
<organism evidence="2 3">
    <name type="scientific">Microcystis aeruginosa PCC 9432</name>
    <dbReference type="NCBI Taxonomy" id="1160280"/>
    <lineage>
        <taxon>Bacteria</taxon>
        <taxon>Bacillati</taxon>
        <taxon>Cyanobacteriota</taxon>
        <taxon>Cyanophyceae</taxon>
        <taxon>Oscillatoriophycideae</taxon>
        <taxon>Chroococcales</taxon>
        <taxon>Microcystaceae</taxon>
        <taxon>Microcystis</taxon>
    </lineage>
</organism>
<proteinExistence type="predicted"/>
<accession>A0A822L9Z3</accession>
<dbReference type="AlphaFoldDB" id="A0A822L9Z3"/>
<protein>
    <recommendedName>
        <fullName evidence="1">ASCH domain-containing protein</fullName>
    </recommendedName>
</protein>
<feature type="domain" description="ASCH" evidence="1">
    <location>
        <begin position="8"/>
        <end position="93"/>
    </location>
</feature>
<dbReference type="RefSeq" id="WP_002750544.1">
    <property type="nucleotide sequence ID" value="NZ_HE972530.1"/>
</dbReference>
<evidence type="ECO:0000313" key="3">
    <source>
        <dbReference type="Proteomes" id="UP000005806"/>
    </source>
</evidence>
<name>A0A822L9Z3_MICAE</name>
<dbReference type="Gene3D" id="2.30.130.30">
    <property type="entry name" value="Hypothetical protein"/>
    <property type="match status" value="1"/>
</dbReference>
<dbReference type="InterPro" id="IPR007374">
    <property type="entry name" value="ASCH_domain"/>
</dbReference>